<name>A0A4Q2DA93_9AGAR</name>
<dbReference type="Proteomes" id="UP000290288">
    <property type="component" value="Unassembled WGS sequence"/>
</dbReference>
<comment type="caution">
    <text evidence="2">The sequence shown here is derived from an EMBL/GenBank/DDBJ whole genome shotgun (WGS) entry which is preliminary data.</text>
</comment>
<evidence type="ECO:0000313" key="3">
    <source>
        <dbReference type="Proteomes" id="UP000290288"/>
    </source>
</evidence>
<gene>
    <name evidence="2" type="ORF">EST38_g9305</name>
</gene>
<feature type="compositionally biased region" description="Acidic residues" evidence="1">
    <location>
        <begin position="48"/>
        <end position="68"/>
    </location>
</feature>
<reference evidence="2 3" key="1">
    <citation type="submission" date="2019-01" db="EMBL/GenBank/DDBJ databases">
        <title>Draft genome sequence of Psathyrella aberdarensis IHI B618.</title>
        <authorList>
            <person name="Buettner E."/>
            <person name="Kellner H."/>
        </authorList>
    </citation>
    <scope>NUCLEOTIDE SEQUENCE [LARGE SCALE GENOMIC DNA]</scope>
    <source>
        <strain evidence="2 3">IHI B618</strain>
    </source>
</reference>
<protein>
    <submittedName>
        <fullName evidence="2">Uncharacterized protein</fullName>
    </submittedName>
</protein>
<accession>A0A4Q2DA93</accession>
<dbReference type="AlphaFoldDB" id="A0A4Q2DA93"/>
<evidence type="ECO:0000313" key="2">
    <source>
        <dbReference type="EMBL" id="RXW16550.1"/>
    </source>
</evidence>
<proteinExistence type="predicted"/>
<sequence>MAIPVIVLISSASSSQCPSQALLPISSFVPADFELEHPDNWGSLQDWEPPEDSDDGEPLGYCEDDESHEDDKFREDLEFPEEWEHPDRWQLPGKWELPDDWELLDDWREYGLEYGDFIKKSQLTKSKHWSPKTYVSPPPGSALSAPDWTMCWLPLVSKLVSCKVRRENIKRMFNEVFIAPDALDSLKIVRREFALTWTPSPDYPGFYLSMDKRSGAIGA</sequence>
<organism evidence="2 3">
    <name type="scientific">Candolleomyces aberdarensis</name>
    <dbReference type="NCBI Taxonomy" id="2316362"/>
    <lineage>
        <taxon>Eukaryota</taxon>
        <taxon>Fungi</taxon>
        <taxon>Dikarya</taxon>
        <taxon>Basidiomycota</taxon>
        <taxon>Agaricomycotina</taxon>
        <taxon>Agaricomycetes</taxon>
        <taxon>Agaricomycetidae</taxon>
        <taxon>Agaricales</taxon>
        <taxon>Agaricineae</taxon>
        <taxon>Psathyrellaceae</taxon>
        <taxon>Candolleomyces</taxon>
    </lineage>
</organism>
<evidence type="ECO:0000256" key="1">
    <source>
        <dbReference type="SAM" id="MobiDB-lite"/>
    </source>
</evidence>
<keyword evidence="3" id="KW-1185">Reference proteome</keyword>
<dbReference type="EMBL" id="SDEE01000426">
    <property type="protein sequence ID" value="RXW16550.1"/>
    <property type="molecule type" value="Genomic_DNA"/>
</dbReference>
<feature type="region of interest" description="Disordered" evidence="1">
    <location>
        <begin position="37"/>
        <end position="72"/>
    </location>
</feature>